<proteinExistence type="predicted"/>
<organism evidence="2 3">
    <name type="scientific">Laodelphax striatellus</name>
    <name type="common">Small brown planthopper</name>
    <name type="synonym">Delphax striatella</name>
    <dbReference type="NCBI Taxonomy" id="195883"/>
    <lineage>
        <taxon>Eukaryota</taxon>
        <taxon>Metazoa</taxon>
        <taxon>Ecdysozoa</taxon>
        <taxon>Arthropoda</taxon>
        <taxon>Hexapoda</taxon>
        <taxon>Insecta</taxon>
        <taxon>Pterygota</taxon>
        <taxon>Neoptera</taxon>
        <taxon>Paraneoptera</taxon>
        <taxon>Hemiptera</taxon>
        <taxon>Auchenorrhyncha</taxon>
        <taxon>Fulgoroidea</taxon>
        <taxon>Delphacidae</taxon>
        <taxon>Criomorphinae</taxon>
        <taxon>Laodelphax</taxon>
    </lineage>
</organism>
<name>A0A482WEA5_LAOST</name>
<comment type="caution">
    <text evidence="2">The sequence shown here is derived from an EMBL/GenBank/DDBJ whole genome shotgun (WGS) entry which is preliminary data.</text>
</comment>
<accession>A0A482WEA5</accession>
<dbReference type="InParanoid" id="A0A482WEA5"/>
<gene>
    <name evidence="2" type="ORF">LSTR_LSTR015449</name>
</gene>
<evidence type="ECO:0000256" key="1">
    <source>
        <dbReference type="SAM" id="SignalP"/>
    </source>
</evidence>
<protein>
    <submittedName>
        <fullName evidence="2">Uncharacterized protein</fullName>
    </submittedName>
</protein>
<dbReference type="PROSITE" id="PS51257">
    <property type="entry name" value="PROKAR_LIPOPROTEIN"/>
    <property type="match status" value="1"/>
</dbReference>
<dbReference type="Proteomes" id="UP000291343">
    <property type="component" value="Unassembled WGS sequence"/>
</dbReference>
<dbReference type="EMBL" id="QKKF02038031">
    <property type="protein sequence ID" value="RZF31877.1"/>
    <property type="molecule type" value="Genomic_DNA"/>
</dbReference>
<feature type="signal peptide" evidence="1">
    <location>
        <begin position="1"/>
        <end position="27"/>
    </location>
</feature>
<dbReference type="AlphaFoldDB" id="A0A482WEA5"/>
<feature type="chain" id="PRO_5019836913" evidence="1">
    <location>
        <begin position="28"/>
        <end position="117"/>
    </location>
</feature>
<reference evidence="2 3" key="1">
    <citation type="journal article" date="2017" name="Gigascience">
        <title>Genome sequence of the small brown planthopper, Laodelphax striatellus.</title>
        <authorList>
            <person name="Zhu J."/>
            <person name="Jiang F."/>
            <person name="Wang X."/>
            <person name="Yang P."/>
            <person name="Bao Y."/>
            <person name="Zhao W."/>
            <person name="Wang W."/>
            <person name="Lu H."/>
            <person name="Wang Q."/>
            <person name="Cui N."/>
            <person name="Li J."/>
            <person name="Chen X."/>
            <person name="Luo L."/>
            <person name="Yu J."/>
            <person name="Kang L."/>
            <person name="Cui F."/>
        </authorList>
    </citation>
    <scope>NUCLEOTIDE SEQUENCE [LARGE SCALE GENOMIC DNA]</scope>
    <source>
        <strain evidence="2">Lst14</strain>
    </source>
</reference>
<keyword evidence="3" id="KW-1185">Reference proteome</keyword>
<evidence type="ECO:0000313" key="2">
    <source>
        <dbReference type="EMBL" id="RZF31877.1"/>
    </source>
</evidence>
<keyword evidence="1" id="KW-0732">Signal</keyword>
<evidence type="ECO:0000313" key="3">
    <source>
        <dbReference type="Proteomes" id="UP000291343"/>
    </source>
</evidence>
<sequence length="117" mass="13288">MADSRRLILISSICVIILASCVVDALGAPMEWMEADPMELSRRSLEEPSEQIAPQEDFGLETESWGSTKYYQQRGLGPGSFWFDFPLTGWLVKLWIKHEEEEAVDNVKGFGKGLFHH</sequence>